<dbReference type="NCBIfam" id="NF004127">
    <property type="entry name" value="PRK05617.1"/>
    <property type="match status" value="1"/>
</dbReference>
<feature type="domain" description="Enoyl-CoA hydratase/isomerase" evidence="4">
    <location>
        <begin position="44"/>
        <end position="399"/>
    </location>
</feature>
<dbReference type="EC" id="3.1.2.4" evidence="2"/>
<dbReference type="PANTHER" id="PTHR43176">
    <property type="entry name" value="3-HYDROXYISOBUTYRYL-COA HYDROLASE-RELATED"/>
    <property type="match status" value="1"/>
</dbReference>
<dbReference type="Pfam" id="PF16113">
    <property type="entry name" value="ECH_2"/>
    <property type="match status" value="1"/>
</dbReference>
<dbReference type="GO" id="GO:0003860">
    <property type="term" value="F:3-hydroxyisobutyryl-CoA hydrolase activity"/>
    <property type="evidence" value="ECO:0007669"/>
    <property type="project" value="UniProtKB-EC"/>
</dbReference>
<sequence length="498" mass="55329">MLRITNKGVTRGVTRTSLRSFSVSNMAAAHAEDDVLFSNRDLARVVTLNRPKKLNSLNTSMVSKIAPRLVEYSKSSVANMVLLNSNSPKGLCAGGDVAECASQIKNESNPGYASDFFQQEYNLNYLIATYPKPYVSFMDGITMGGGVGLSVHGPFRIATERTKLAMPEMDIGFFPDVGTTFFLPRLDDNLGRFYAMTGKVMSGVEAYYAGFATHYVTSDRLDQLATRLANLQPPALNDQKPADNHSSTVSSQREFFAQVNSAIEEFAATSIDENPLTVEQQKTIKNAFSKNTVEEILASLDQDGSDFALQTKKTLMTKSPTSLKVALELMIRGAENTIRAQLELEMIAATNIMHLRPEQNDFVLGVSHKLIDKVKEPAFPNWYKHPNVSEISKEHVEKLLDSSIHTAKLSHPLLQKFFGVNYKEYPHHMGLPSAKQVEDYVTGNDGSNRSYLPTPAEVVKHFQRATNNKVGVQQKVERILAIHGESSKYDNKYVSWVK</sequence>
<dbReference type="EMBL" id="CH408159">
    <property type="protein sequence ID" value="EDK40218.2"/>
    <property type="molecule type" value="Genomic_DNA"/>
</dbReference>
<dbReference type="CDD" id="cd06558">
    <property type="entry name" value="crotonase-like"/>
    <property type="match status" value="1"/>
</dbReference>
<dbReference type="Gene3D" id="3.90.226.10">
    <property type="entry name" value="2-enoyl-CoA Hydratase, Chain A, domain 1"/>
    <property type="match status" value="1"/>
</dbReference>
<dbReference type="InterPro" id="IPR032259">
    <property type="entry name" value="HIBYL-CoA-H"/>
</dbReference>
<evidence type="ECO:0000256" key="1">
    <source>
        <dbReference type="ARBA" id="ARBA00001709"/>
    </source>
</evidence>
<dbReference type="VEuPathDB" id="FungiDB:PGUG_04316"/>
<dbReference type="HOGENOM" id="CLU_009834_22_0_1"/>
<dbReference type="GO" id="GO:0003735">
    <property type="term" value="F:structural constituent of ribosome"/>
    <property type="evidence" value="ECO:0007669"/>
    <property type="project" value="EnsemblFungi"/>
</dbReference>
<protein>
    <recommendedName>
        <fullName evidence="2">3-hydroxyisobutyryl-CoA hydrolase</fullName>
        <ecNumber evidence="2">3.1.2.4</ecNumber>
    </recommendedName>
</protein>
<accession>A5DM15</accession>
<evidence type="ECO:0000259" key="4">
    <source>
        <dbReference type="Pfam" id="PF16113"/>
    </source>
</evidence>
<dbReference type="GO" id="GO:0006574">
    <property type="term" value="P:L-valine catabolic process"/>
    <property type="evidence" value="ECO:0007669"/>
    <property type="project" value="TreeGrafter"/>
</dbReference>
<gene>
    <name evidence="5" type="ORF">PGUG_04316</name>
</gene>
<keyword evidence="6" id="KW-1185">Reference proteome</keyword>
<dbReference type="InParanoid" id="A5DM15"/>
<dbReference type="FunFam" id="3.90.226.10:FF:000080">
    <property type="entry name" value="3-hydroxyisobutyryl-CoA hydrolase, mitochondrial"/>
    <property type="match status" value="1"/>
</dbReference>
<evidence type="ECO:0000256" key="3">
    <source>
        <dbReference type="ARBA" id="ARBA00022801"/>
    </source>
</evidence>
<dbReference type="Proteomes" id="UP000001997">
    <property type="component" value="Unassembled WGS sequence"/>
</dbReference>
<proteinExistence type="predicted"/>
<organism evidence="5 6">
    <name type="scientific">Meyerozyma guilliermondii (strain ATCC 6260 / CBS 566 / DSM 6381 / JCM 1539 / NBRC 10279 / NRRL Y-324)</name>
    <name type="common">Yeast</name>
    <name type="synonym">Candida guilliermondii</name>
    <dbReference type="NCBI Taxonomy" id="294746"/>
    <lineage>
        <taxon>Eukaryota</taxon>
        <taxon>Fungi</taxon>
        <taxon>Dikarya</taxon>
        <taxon>Ascomycota</taxon>
        <taxon>Saccharomycotina</taxon>
        <taxon>Pichiomycetes</taxon>
        <taxon>Debaryomycetaceae</taxon>
        <taxon>Meyerozyma</taxon>
    </lineage>
</organism>
<dbReference type="STRING" id="294746.A5DM15"/>
<dbReference type="SUPFAM" id="SSF52096">
    <property type="entry name" value="ClpP/crotonase"/>
    <property type="match status" value="1"/>
</dbReference>
<evidence type="ECO:0000313" key="6">
    <source>
        <dbReference type="Proteomes" id="UP000001997"/>
    </source>
</evidence>
<dbReference type="FunCoup" id="A5DM15">
    <property type="interactions" value="711"/>
</dbReference>
<dbReference type="KEGG" id="pgu:PGUG_04316"/>
<evidence type="ECO:0000256" key="2">
    <source>
        <dbReference type="ARBA" id="ARBA00011915"/>
    </source>
</evidence>
<dbReference type="AlphaFoldDB" id="A5DM15"/>
<name>A5DM15_PICGU</name>
<comment type="catalytic activity">
    <reaction evidence="1">
        <text>3-hydroxy-2-methylpropanoyl-CoA + H2O = 3-hydroxy-2-methylpropanoate + CoA + H(+)</text>
        <dbReference type="Rhea" id="RHEA:20888"/>
        <dbReference type="ChEBI" id="CHEBI:11805"/>
        <dbReference type="ChEBI" id="CHEBI:15377"/>
        <dbReference type="ChEBI" id="CHEBI:15378"/>
        <dbReference type="ChEBI" id="CHEBI:57287"/>
        <dbReference type="ChEBI" id="CHEBI:57340"/>
        <dbReference type="EC" id="3.1.2.4"/>
    </reaction>
</comment>
<dbReference type="OMA" id="AYRNNEH"/>
<keyword evidence="3" id="KW-0378">Hydrolase</keyword>
<dbReference type="PANTHER" id="PTHR43176:SF3">
    <property type="entry name" value="3-HYDROXYISOBUTYRYL-COA HYDROLASE, MITOCHONDRIAL"/>
    <property type="match status" value="1"/>
</dbReference>
<reference evidence="5 6" key="1">
    <citation type="journal article" date="2009" name="Nature">
        <title>Evolution of pathogenicity and sexual reproduction in eight Candida genomes.</title>
        <authorList>
            <person name="Butler G."/>
            <person name="Rasmussen M.D."/>
            <person name="Lin M.F."/>
            <person name="Santos M.A."/>
            <person name="Sakthikumar S."/>
            <person name="Munro C.A."/>
            <person name="Rheinbay E."/>
            <person name="Grabherr M."/>
            <person name="Forche A."/>
            <person name="Reedy J.L."/>
            <person name="Agrafioti I."/>
            <person name="Arnaud M.B."/>
            <person name="Bates S."/>
            <person name="Brown A.J."/>
            <person name="Brunke S."/>
            <person name="Costanzo M.C."/>
            <person name="Fitzpatrick D.A."/>
            <person name="de Groot P.W."/>
            <person name="Harris D."/>
            <person name="Hoyer L.L."/>
            <person name="Hube B."/>
            <person name="Klis F.M."/>
            <person name="Kodira C."/>
            <person name="Lennard N."/>
            <person name="Logue M.E."/>
            <person name="Martin R."/>
            <person name="Neiman A.M."/>
            <person name="Nikolaou E."/>
            <person name="Quail M.A."/>
            <person name="Quinn J."/>
            <person name="Santos M.C."/>
            <person name="Schmitzberger F.F."/>
            <person name="Sherlock G."/>
            <person name="Shah P."/>
            <person name="Silverstein K.A."/>
            <person name="Skrzypek M.S."/>
            <person name="Soll D."/>
            <person name="Staggs R."/>
            <person name="Stansfield I."/>
            <person name="Stumpf M.P."/>
            <person name="Sudbery P.E."/>
            <person name="Srikantha T."/>
            <person name="Zeng Q."/>
            <person name="Berman J."/>
            <person name="Berriman M."/>
            <person name="Heitman J."/>
            <person name="Gow N.A."/>
            <person name="Lorenz M.C."/>
            <person name="Birren B.W."/>
            <person name="Kellis M."/>
            <person name="Cuomo C.A."/>
        </authorList>
    </citation>
    <scope>NUCLEOTIDE SEQUENCE [LARGE SCALE GENOMIC DNA]</scope>
    <source>
        <strain evidence="6">ATCC 6260 / CBS 566 / DSM 6381 / JCM 1539 / NBRC 10279 / NRRL Y-324</strain>
    </source>
</reference>
<dbReference type="GO" id="GO:0005763">
    <property type="term" value="C:mitochondrial small ribosomal subunit"/>
    <property type="evidence" value="ECO:0007669"/>
    <property type="project" value="EnsemblFungi"/>
</dbReference>
<dbReference type="InterPro" id="IPR045004">
    <property type="entry name" value="ECH_dom"/>
</dbReference>
<dbReference type="eggNOG" id="KOG1684">
    <property type="taxonomic scope" value="Eukaryota"/>
</dbReference>
<dbReference type="GeneID" id="5125660"/>
<dbReference type="InterPro" id="IPR029045">
    <property type="entry name" value="ClpP/crotonase-like_dom_sf"/>
</dbReference>
<dbReference type="OrthoDB" id="1737613at2759"/>
<evidence type="ECO:0000313" key="5">
    <source>
        <dbReference type="EMBL" id="EDK40218.2"/>
    </source>
</evidence>
<dbReference type="RefSeq" id="XP_001483587.2">
    <property type="nucleotide sequence ID" value="XM_001483537.1"/>
</dbReference>